<dbReference type="EMBL" id="CP043875">
    <property type="protein sequence ID" value="WOF16800.1"/>
    <property type="molecule type" value="Genomic_DNA"/>
</dbReference>
<accession>A0AA97I2Y9</accession>
<keyword evidence="2" id="KW-1185">Reference proteome</keyword>
<reference evidence="1 2" key="1">
    <citation type="submission" date="2019-09" db="EMBL/GenBank/DDBJ databases">
        <title>The complete genome of Methanoplanus sp. FWC-SCC4.</title>
        <authorList>
            <person name="Chen S.-C."/>
            <person name="Zhou Y.-Z."/>
            <person name="Lai M.-C."/>
        </authorList>
    </citation>
    <scope>NUCLEOTIDE SEQUENCE [LARGE SCALE GENOMIC DNA]</scope>
    <source>
        <strain evidence="1 2">FWC-SCC4</strain>
    </source>
</reference>
<dbReference type="Proteomes" id="UP001301797">
    <property type="component" value="Chromosome"/>
</dbReference>
<dbReference type="AlphaFoldDB" id="A0AA97I2Y9"/>
<gene>
    <name evidence="1" type="ORF">F1737_08915</name>
</gene>
<name>A0AA97I2Y9_9EURY</name>
<organism evidence="1 2">
    <name type="scientific">Methanochimaera problematica</name>
    <dbReference type="NCBI Taxonomy" id="2609417"/>
    <lineage>
        <taxon>Archaea</taxon>
        <taxon>Methanobacteriati</taxon>
        <taxon>Methanobacteriota</taxon>
        <taxon>Stenosarchaea group</taxon>
        <taxon>Methanomicrobia</taxon>
        <taxon>Methanomicrobiales</taxon>
        <taxon>Methanomicrobiaceae</taxon>
        <taxon>Methanochimaera</taxon>
    </lineage>
</organism>
<protein>
    <submittedName>
        <fullName evidence="1">Uncharacterized protein</fullName>
    </submittedName>
</protein>
<dbReference type="GeneID" id="85230281"/>
<proteinExistence type="predicted"/>
<dbReference type="RefSeq" id="WP_317136232.1">
    <property type="nucleotide sequence ID" value="NZ_CP043875.1"/>
</dbReference>
<evidence type="ECO:0000313" key="1">
    <source>
        <dbReference type="EMBL" id="WOF16800.1"/>
    </source>
</evidence>
<sequence>MSSINAGNSQPCFVSILTPEQIQNMQETAGTPDKLLDDLSFTSRKMVIAVRHVLDKMNIQWRSEECQIT</sequence>
<dbReference type="KEGG" id="mefw:F1737_08915"/>
<evidence type="ECO:0000313" key="2">
    <source>
        <dbReference type="Proteomes" id="UP001301797"/>
    </source>
</evidence>